<dbReference type="SMART" id="SM00060">
    <property type="entry name" value="FN3"/>
    <property type="match status" value="1"/>
</dbReference>
<name>A0A7G6X5N5_9ACTN</name>
<dbReference type="AlphaFoldDB" id="A0A7G6X5N5"/>
<dbReference type="RefSeq" id="WP_185443957.1">
    <property type="nucleotide sequence ID" value="NZ_CP043661.1"/>
</dbReference>
<evidence type="ECO:0000259" key="4">
    <source>
        <dbReference type="PROSITE" id="PS50853"/>
    </source>
</evidence>
<keyword evidence="2" id="KW-0119">Carbohydrate metabolism</keyword>
<organism evidence="5 6">
    <name type="scientific">Kribbella qitaiheensis</name>
    <dbReference type="NCBI Taxonomy" id="1544730"/>
    <lineage>
        <taxon>Bacteria</taxon>
        <taxon>Bacillati</taxon>
        <taxon>Actinomycetota</taxon>
        <taxon>Actinomycetes</taxon>
        <taxon>Propionibacteriales</taxon>
        <taxon>Kribbellaceae</taxon>
        <taxon>Kribbella</taxon>
    </lineage>
</organism>
<dbReference type="InterPro" id="IPR003961">
    <property type="entry name" value="FN3_dom"/>
</dbReference>
<sequence>MTDPVLRLETTQLTVEPGGQARAEFTVLNPGTIVESYALDIVGEQPIPWAEITPPVLSVYPQQQETAVVVFNPPTGPTGPAGTVPFGIRAKSAVDPSNSAVVEGQLEIGQVFGLQAKLTPVTSSGRWRGLHTIQFSNWGNAPARLRIVASDPDQALGFLIRPDVVDVPLGSTVTARIKARTRKPVLRGSPSRLPFKVVGEPDPPRPFGTPTPAGADPSRPVVDGAFNQKPILTRGVVMAATVAGAALIGILAFALTRGGAAATPTGDGTTLPGKPVLTATAAGPSSVALVWAALPNIDSYALHYVDQGDHINKTDRGIDVKNTAKSVDGLKPSTAYCFALSAVNGKLEGPLSAKVCATTAAAPVTPTSVPPSSVPPSSAPTSAPPGGTSSTPPATGPSQPGQPSVVVGPDTPAFAPGGWIAAIELQPGATGIAEQTAKDLAAQLKGGGVDAKVLHAAGQYPGIFRANKAPMSDDWVVYLGPGSSSDQVKAACQSAKVQAIHKSPCLTYQPAVAPS</sequence>
<evidence type="ECO:0000256" key="3">
    <source>
        <dbReference type="SAM" id="MobiDB-lite"/>
    </source>
</evidence>
<accession>A0A7G6X5N5</accession>
<dbReference type="SUPFAM" id="SSF49265">
    <property type="entry name" value="Fibronectin type III"/>
    <property type="match status" value="1"/>
</dbReference>
<proteinExistence type="predicted"/>
<dbReference type="EMBL" id="CP043661">
    <property type="protein sequence ID" value="QNE21550.1"/>
    <property type="molecule type" value="Genomic_DNA"/>
</dbReference>
<evidence type="ECO:0000256" key="2">
    <source>
        <dbReference type="ARBA" id="ARBA00023326"/>
    </source>
</evidence>
<dbReference type="Proteomes" id="UP000515563">
    <property type="component" value="Chromosome"/>
</dbReference>
<feature type="region of interest" description="Disordered" evidence="3">
    <location>
        <begin position="190"/>
        <end position="220"/>
    </location>
</feature>
<dbReference type="GO" id="GO:0000272">
    <property type="term" value="P:polysaccharide catabolic process"/>
    <property type="evidence" value="ECO:0007669"/>
    <property type="project" value="UniProtKB-KW"/>
</dbReference>
<evidence type="ECO:0000313" key="5">
    <source>
        <dbReference type="EMBL" id="QNE21550.1"/>
    </source>
</evidence>
<dbReference type="InterPro" id="IPR013783">
    <property type="entry name" value="Ig-like_fold"/>
</dbReference>
<dbReference type="InterPro" id="IPR036116">
    <property type="entry name" value="FN3_sf"/>
</dbReference>
<keyword evidence="2" id="KW-0624">Polysaccharide degradation</keyword>
<keyword evidence="1" id="KW-0326">Glycosidase</keyword>
<keyword evidence="1" id="KW-0378">Hydrolase</keyword>
<dbReference type="KEGG" id="kqi:F1D05_31040"/>
<evidence type="ECO:0000256" key="1">
    <source>
        <dbReference type="ARBA" id="ARBA00023295"/>
    </source>
</evidence>
<evidence type="ECO:0000313" key="6">
    <source>
        <dbReference type="Proteomes" id="UP000515563"/>
    </source>
</evidence>
<dbReference type="CDD" id="cd00063">
    <property type="entry name" value="FN3"/>
    <property type="match status" value="1"/>
</dbReference>
<feature type="domain" description="Fibronectin type-III" evidence="4">
    <location>
        <begin position="271"/>
        <end position="362"/>
    </location>
</feature>
<reference evidence="5 6" key="2">
    <citation type="journal article" date="2020" name="Microbiol. Resour. Announc.">
        <title>Antarctic desert soil bacteria exhibit high novel natural product potential, evaluated through long-read genome sequencing and comparative genomics.</title>
        <authorList>
            <person name="Benaud N."/>
            <person name="Edwards R.J."/>
            <person name="Amos T.G."/>
            <person name="D'Agostino P.M."/>
            <person name="Gutierrez-Chavez C."/>
            <person name="Montgomery K."/>
            <person name="Nicetic I."/>
            <person name="Ferrari B.C."/>
        </authorList>
    </citation>
    <scope>NUCLEOTIDE SEQUENCE [LARGE SCALE GENOMIC DNA]</scope>
    <source>
        <strain evidence="5 6">SPB151</strain>
    </source>
</reference>
<dbReference type="Pfam" id="PF00041">
    <property type="entry name" value="fn3"/>
    <property type="match status" value="1"/>
</dbReference>
<dbReference type="Gene3D" id="2.60.40.10">
    <property type="entry name" value="Immunoglobulins"/>
    <property type="match status" value="1"/>
</dbReference>
<feature type="region of interest" description="Disordered" evidence="3">
    <location>
        <begin position="363"/>
        <end position="410"/>
    </location>
</feature>
<dbReference type="GO" id="GO:0016798">
    <property type="term" value="F:hydrolase activity, acting on glycosyl bonds"/>
    <property type="evidence" value="ECO:0007669"/>
    <property type="project" value="UniProtKB-KW"/>
</dbReference>
<gene>
    <name evidence="5" type="ORF">F1D05_31040</name>
</gene>
<dbReference type="PROSITE" id="PS50853">
    <property type="entry name" value="FN3"/>
    <property type="match status" value="1"/>
</dbReference>
<feature type="compositionally biased region" description="Pro residues" evidence="3">
    <location>
        <begin position="368"/>
        <end position="378"/>
    </location>
</feature>
<reference evidence="6" key="1">
    <citation type="submission" date="2019-09" db="EMBL/GenBank/DDBJ databases">
        <title>Antimicrobial potential of Antarctic Bacteria.</title>
        <authorList>
            <person name="Benaud N."/>
            <person name="Edwards R.J."/>
            <person name="Ferrari B.C."/>
        </authorList>
    </citation>
    <scope>NUCLEOTIDE SEQUENCE [LARGE SCALE GENOMIC DNA]</scope>
    <source>
        <strain evidence="6">SPB151</strain>
    </source>
</reference>
<keyword evidence="6" id="KW-1185">Reference proteome</keyword>
<feature type="compositionally biased region" description="Low complexity" evidence="3">
    <location>
        <begin position="379"/>
        <end position="404"/>
    </location>
</feature>
<protein>
    <submittedName>
        <fullName evidence="5">Fibronectin type III domain-containing protein</fullName>
    </submittedName>
</protein>